<evidence type="ECO:0000259" key="1">
    <source>
        <dbReference type="Pfam" id="PF00903"/>
    </source>
</evidence>
<gene>
    <name evidence="2" type="ORF">BUL40_06330</name>
</gene>
<dbReference type="EMBL" id="MTBC01000003">
    <property type="protein sequence ID" value="OQD43443.1"/>
    <property type="molecule type" value="Genomic_DNA"/>
</dbReference>
<proteinExistence type="predicted"/>
<dbReference type="PANTHER" id="PTHR33993">
    <property type="entry name" value="GLYOXALASE-RELATED"/>
    <property type="match status" value="1"/>
</dbReference>
<accession>A0A1V6LTD9</accession>
<feature type="domain" description="Glyoxalase/fosfomycin resistance/dioxygenase" evidence="1">
    <location>
        <begin position="4"/>
        <end position="116"/>
    </location>
</feature>
<evidence type="ECO:0000313" key="2">
    <source>
        <dbReference type="EMBL" id="OQD43443.1"/>
    </source>
</evidence>
<dbReference type="AlphaFoldDB" id="A0A1V6LTD9"/>
<dbReference type="InterPro" id="IPR004360">
    <property type="entry name" value="Glyas_Fos-R_dOase_dom"/>
</dbReference>
<dbReference type="SUPFAM" id="SSF54593">
    <property type="entry name" value="Glyoxalase/Bleomycin resistance protein/Dihydroxybiphenyl dioxygenase"/>
    <property type="match status" value="1"/>
</dbReference>
<dbReference type="Gene3D" id="3.10.180.10">
    <property type="entry name" value="2,3-Dihydroxybiphenyl 1,2-Dioxygenase, domain 1"/>
    <property type="match status" value="1"/>
</dbReference>
<sequence length="122" mass="13952">MICWFEIPVIDMKRAIAFYESVFAFHIKHHNFGTTEMALISKKDEKLKDIGALVLNKEHYFPNSSEGILIFFQSSNLQKEMNLIEKSGGTILRPKAQINEELGFMGLFLDSEGNRIGLRSIN</sequence>
<protein>
    <recommendedName>
        <fullName evidence="1">Glyoxalase/fosfomycin resistance/dioxygenase domain-containing protein</fullName>
    </recommendedName>
</protein>
<keyword evidence="3" id="KW-1185">Reference proteome</keyword>
<dbReference type="CDD" id="cd07247">
    <property type="entry name" value="SgaA_N_like"/>
    <property type="match status" value="1"/>
</dbReference>
<dbReference type="RefSeq" id="WP_141239644.1">
    <property type="nucleotide sequence ID" value="NZ_MTBC01000003.1"/>
</dbReference>
<evidence type="ECO:0000313" key="3">
    <source>
        <dbReference type="Proteomes" id="UP000191680"/>
    </source>
</evidence>
<reference evidence="2 3" key="1">
    <citation type="submission" date="2016-12" db="EMBL/GenBank/DDBJ databases">
        <authorList>
            <person name="Song W.-J."/>
            <person name="Kurnit D.M."/>
        </authorList>
    </citation>
    <scope>NUCLEOTIDE SEQUENCE [LARGE SCALE GENOMIC DNA]</scope>
    <source>
        <strain evidence="2 3">HSG9</strain>
    </source>
</reference>
<dbReference type="Proteomes" id="UP000191680">
    <property type="component" value="Unassembled WGS sequence"/>
</dbReference>
<dbReference type="Pfam" id="PF00903">
    <property type="entry name" value="Glyoxalase"/>
    <property type="match status" value="1"/>
</dbReference>
<dbReference type="OrthoDB" id="9804235at2"/>
<comment type="caution">
    <text evidence="2">The sequence shown here is derived from an EMBL/GenBank/DDBJ whole genome shotgun (WGS) entry which is preliminary data.</text>
</comment>
<dbReference type="PANTHER" id="PTHR33993:SF2">
    <property type="entry name" value="VOC DOMAIN-CONTAINING PROTEIN"/>
    <property type="match status" value="1"/>
</dbReference>
<name>A0A1V6LTD9_9FLAO</name>
<organism evidence="2 3">
    <name type="scientific">Croceivirga radicis</name>
    <dbReference type="NCBI Taxonomy" id="1929488"/>
    <lineage>
        <taxon>Bacteria</taxon>
        <taxon>Pseudomonadati</taxon>
        <taxon>Bacteroidota</taxon>
        <taxon>Flavobacteriia</taxon>
        <taxon>Flavobacteriales</taxon>
        <taxon>Flavobacteriaceae</taxon>
        <taxon>Croceivirga</taxon>
    </lineage>
</organism>
<dbReference type="InterPro" id="IPR052164">
    <property type="entry name" value="Anthracycline_SecMetBiosynth"/>
</dbReference>
<dbReference type="InterPro" id="IPR029068">
    <property type="entry name" value="Glyas_Bleomycin-R_OHBP_Dase"/>
</dbReference>